<proteinExistence type="predicted"/>
<feature type="non-terminal residue" evidence="3">
    <location>
        <position position="1"/>
    </location>
</feature>
<dbReference type="InterPro" id="IPR036291">
    <property type="entry name" value="NAD(P)-bd_dom_sf"/>
</dbReference>
<dbReference type="SUPFAM" id="SSF51735">
    <property type="entry name" value="NAD(P)-binding Rossmann-fold domains"/>
    <property type="match status" value="1"/>
</dbReference>
<comment type="caution">
    <text evidence="3">The sequence shown here is derived from an EMBL/GenBank/DDBJ whole genome shotgun (WGS) entry which is preliminary data.</text>
</comment>
<dbReference type="EMBL" id="JAHRHJ020000001">
    <property type="protein sequence ID" value="KAH9327977.1"/>
    <property type="molecule type" value="Genomic_DNA"/>
</dbReference>
<dbReference type="Proteomes" id="UP000824469">
    <property type="component" value="Unassembled WGS sequence"/>
</dbReference>
<dbReference type="GO" id="GO:0006694">
    <property type="term" value="P:steroid biosynthetic process"/>
    <property type="evidence" value="ECO:0007669"/>
    <property type="project" value="InterPro"/>
</dbReference>
<dbReference type="PANTHER" id="PTHR10366">
    <property type="entry name" value="NAD DEPENDENT EPIMERASE/DEHYDRATASE"/>
    <property type="match status" value="1"/>
</dbReference>
<feature type="non-terminal residue" evidence="3">
    <location>
        <position position="271"/>
    </location>
</feature>
<dbReference type="GO" id="GO:0016616">
    <property type="term" value="F:oxidoreductase activity, acting on the CH-OH group of donors, NAD or NADP as acceptor"/>
    <property type="evidence" value="ECO:0007669"/>
    <property type="project" value="InterPro"/>
</dbReference>
<evidence type="ECO:0000256" key="1">
    <source>
        <dbReference type="ARBA" id="ARBA00023002"/>
    </source>
</evidence>
<dbReference type="InterPro" id="IPR050425">
    <property type="entry name" value="NAD(P)_dehydrat-like"/>
</dbReference>
<keyword evidence="1" id="KW-0560">Oxidoreductase</keyword>
<accession>A0AA38GTR4</accession>
<protein>
    <recommendedName>
        <fullName evidence="2">3-beta hydroxysteroid dehydrogenase/isomerase domain-containing protein</fullName>
    </recommendedName>
</protein>
<gene>
    <name evidence="3" type="ORF">KI387_000085</name>
</gene>
<name>A0AA38GTR4_TAXCH</name>
<feature type="domain" description="3-beta hydroxysteroid dehydrogenase/isomerase" evidence="2">
    <location>
        <begin position="113"/>
        <end position="210"/>
    </location>
</feature>
<sequence length="271" mass="29971">TNTKLGNVFSFVGDTPETEGTRSVVEYPTIVKQDIEFNCPTEKRGFKSPFDRAFSFPTDKGSSPPAEKGFGCPVDKGFSPVANKGFGCPGEACIHGGIGNELLGLLKLLQSEVESLMNLNGEQLKILYADMLDYHCIVDALNGCCGLFYTFDPPQYDEMMVEVEVRASHNVLEACAHTETHQKVVFTSSVAVVAWRDDKNLVVDLHERHWSDVNLCRRLKLWYALCKTLSKKTTWDLAMDKGVNMVIINTGLVVGPGSAYKTSRSTIAYLK</sequence>
<evidence type="ECO:0000313" key="3">
    <source>
        <dbReference type="EMBL" id="KAH9327977.1"/>
    </source>
</evidence>
<dbReference type="Pfam" id="PF01073">
    <property type="entry name" value="3Beta_HSD"/>
    <property type="match status" value="1"/>
</dbReference>
<keyword evidence="4" id="KW-1185">Reference proteome</keyword>
<dbReference type="PANTHER" id="PTHR10366:SF749">
    <property type="entry name" value="NAD DEPENDENT EPIMERASE_DEHYDRATASE FAMILY PROTEIN, EXPRESSED"/>
    <property type="match status" value="1"/>
</dbReference>
<evidence type="ECO:0000259" key="2">
    <source>
        <dbReference type="Pfam" id="PF01073"/>
    </source>
</evidence>
<reference evidence="3 4" key="1">
    <citation type="journal article" date="2021" name="Nat. Plants">
        <title>The Taxus genome provides insights into paclitaxel biosynthesis.</title>
        <authorList>
            <person name="Xiong X."/>
            <person name="Gou J."/>
            <person name="Liao Q."/>
            <person name="Li Y."/>
            <person name="Zhou Q."/>
            <person name="Bi G."/>
            <person name="Li C."/>
            <person name="Du R."/>
            <person name="Wang X."/>
            <person name="Sun T."/>
            <person name="Guo L."/>
            <person name="Liang H."/>
            <person name="Lu P."/>
            <person name="Wu Y."/>
            <person name="Zhang Z."/>
            <person name="Ro D.K."/>
            <person name="Shang Y."/>
            <person name="Huang S."/>
            <person name="Yan J."/>
        </authorList>
    </citation>
    <scope>NUCLEOTIDE SEQUENCE [LARGE SCALE GENOMIC DNA]</scope>
    <source>
        <strain evidence="3">Ta-2019</strain>
    </source>
</reference>
<dbReference type="AlphaFoldDB" id="A0AA38GTR4"/>
<evidence type="ECO:0000313" key="4">
    <source>
        <dbReference type="Proteomes" id="UP000824469"/>
    </source>
</evidence>
<dbReference type="InterPro" id="IPR002225">
    <property type="entry name" value="3Beta_OHSteriod_DH/Estase"/>
</dbReference>
<dbReference type="Gene3D" id="3.40.50.720">
    <property type="entry name" value="NAD(P)-binding Rossmann-like Domain"/>
    <property type="match status" value="1"/>
</dbReference>
<organism evidence="3 4">
    <name type="scientific">Taxus chinensis</name>
    <name type="common">Chinese yew</name>
    <name type="synonym">Taxus wallichiana var. chinensis</name>
    <dbReference type="NCBI Taxonomy" id="29808"/>
    <lineage>
        <taxon>Eukaryota</taxon>
        <taxon>Viridiplantae</taxon>
        <taxon>Streptophyta</taxon>
        <taxon>Embryophyta</taxon>
        <taxon>Tracheophyta</taxon>
        <taxon>Spermatophyta</taxon>
        <taxon>Pinopsida</taxon>
        <taxon>Pinidae</taxon>
        <taxon>Conifers II</taxon>
        <taxon>Cupressales</taxon>
        <taxon>Taxaceae</taxon>
        <taxon>Taxus</taxon>
    </lineage>
</organism>